<gene>
    <name evidence="2" type="ORF">BJZ21_003284</name>
</gene>
<proteinExistence type="predicted"/>
<sequence>MPAEDLDVDPKPRSVLAALLRPTGFRLLLPGGTVPGIEAAARDAEVPRSYRLTVRDGVLVLRYYGGGGISSPTWSVKGRLEQTGDGVRLEGRLRYLLDRLATGMFVVFTLFLFGVAVVLAIQRGPGDSDVRGAFLAGLVMSVPTGLLLFLMPGVAARRSARAAELLHGALLGD</sequence>
<name>A0A7Y9E970_9ACTN</name>
<evidence type="ECO:0000256" key="1">
    <source>
        <dbReference type="SAM" id="Phobius"/>
    </source>
</evidence>
<feature type="transmembrane region" description="Helical" evidence="1">
    <location>
        <begin position="133"/>
        <end position="151"/>
    </location>
</feature>
<keyword evidence="1" id="KW-0812">Transmembrane</keyword>
<organism evidence="2 3">
    <name type="scientific">Nocardioides panaciterrulae</name>
    <dbReference type="NCBI Taxonomy" id="661492"/>
    <lineage>
        <taxon>Bacteria</taxon>
        <taxon>Bacillati</taxon>
        <taxon>Actinomycetota</taxon>
        <taxon>Actinomycetes</taxon>
        <taxon>Propionibacteriales</taxon>
        <taxon>Nocardioidaceae</taxon>
        <taxon>Nocardioides</taxon>
    </lineage>
</organism>
<dbReference type="RefSeq" id="WP_179664750.1">
    <property type="nucleotide sequence ID" value="NZ_JACCBG010000001.1"/>
</dbReference>
<dbReference type="Proteomes" id="UP000535511">
    <property type="component" value="Unassembled WGS sequence"/>
</dbReference>
<reference evidence="2 3" key="1">
    <citation type="submission" date="2020-07" db="EMBL/GenBank/DDBJ databases">
        <title>Sequencing the genomes of 1000 actinobacteria strains.</title>
        <authorList>
            <person name="Klenk H.-P."/>
        </authorList>
    </citation>
    <scope>NUCLEOTIDE SEQUENCE [LARGE SCALE GENOMIC DNA]</scope>
    <source>
        <strain evidence="2 3">DSM 21350</strain>
    </source>
</reference>
<protein>
    <submittedName>
        <fullName evidence="2">Uncharacterized protein</fullName>
    </submittedName>
</protein>
<keyword evidence="3" id="KW-1185">Reference proteome</keyword>
<keyword evidence="1" id="KW-0472">Membrane</keyword>
<evidence type="ECO:0000313" key="3">
    <source>
        <dbReference type="Proteomes" id="UP000535511"/>
    </source>
</evidence>
<dbReference type="EMBL" id="JACCBG010000001">
    <property type="protein sequence ID" value="NYD43201.1"/>
    <property type="molecule type" value="Genomic_DNA"/>
</dbReference>
<comment type="caution">
    <text evidence="2">The sequence shown here is derived from an EMBL/GenBank/DDBJ whole genome shotgun (WGS) entry which is preliminary data.</text>
</comment>
<evidence type="ECO:0000313" key="2">
    <source>
        <dbReference type="EMBL" id="NYD43201.1"/>
    </source>
</evidence>
<keyword evidence="1" id="KW-1133">Transmembrane helix</keyword>
<dbReference type="AlphaFoldDB" id="A0A7Y9E970"/>
<feature type="transmembrane region" description="Helical" evidence="1">
    <location>
        <begin position="100"/>
        <end position="121"/>
    </location>
</feature>
<accession>A0A7Y9E970</accession>